<dbReference type="AlphaFoldDB" id="A0A8J3T9U8"/>
<organism evidence="1 2">
    <name type="scientific">Planosporangium mesophilum</name>
    <dbReference type="NCBI Taxonomy" id="689768"/>
    <lineage>
        <taxon>Bacteria</taxon>
        <taxon>Bacillati</taxon>
        <taxon>Actinomycetota</taxon>
        <taxon>Actinomycetes</taxon>
        <taxon>Micromonosporales</taxon>
        <taxon>Micromonosporaceae</taxon>
        <taxon>Planosporangium</taxon>
    </lineage>
</organism>
<dbReference type="Proteomes" id="UP000599074">
    <property type="component" value="Unassembled WGS sequence"/>
</dbReference>
<evidence type="ECO:0000313" key="2">
    <source>
        <dbReference type="Proteomes" id="UP000599074"/>
    </source>
</evidence>
<gene>
    <name evidence="1" type="ORF">Pme01_24400</name>
</gene>
<reference evidence="1" key="1">
    <citation type="submission" date="2021-01" db="EMBL/GenBank/DDBJ databases">
        <title>Whole genome shotgun sequence of Planosporangium mesophilum NBRC 109066.</title>
        <authorList>
            <person name="Komaki H."/>
            <person name="Tamura T."/>
        </authorList>
    </citation>
    <scope>NUCLEOTIDE SEQUENCE</scope>
    <source>
        <strain evidence="1">NBRC 109066</strain>
    </source>
</reference>
<dbReference type="EMBL" id="BOON01000021">
    <property type="protein sequence ID" value="GII22843.1"/>
    <property type="molecule type" value="Genomic_DNA"/>
</dbReference>
<protein>
    <submittedName>
        <fullName evidence="1">Uncharacterized protein</fullName>
    </submittedName>
</protein>
<keyword evidence="2" id="KW-1185">Reference proteome</keyword>
<dbReference type="RefSeq" id="WP_168115608.1">
    <property type="nucleotide sequence ID" value="NZ_BOON01000021.1"/>
</dbReference>
<evidence type="ECO:0000313" key="1">
    <source>
        <dbReference type="EMBL" id="GII22843.1"/>
    </source>
</evidence>
<sequence>MDDLETQWTAVARDAYAQRAEDLIAEIRRHVEATLRRKGRQAERQDYFESVQRLGSAAKAFNDAEFDWCGSSPLALEYVDEDDAWDEADEIEDDEAKAVFSLLGRWDYHITDVEAVIAAGRAAYLTAWPGDTEEDARIRVQDVASAAAEIMHTHGFSKLHGTAGLEPDRDITAFVMHDGEDDDAFHADPFAIVRGDTDF</sequence>
<name>A0A8J3T9U8_9ACTN</name>
<accession>A0A8J3T9U8</accession>
<proteinExistence type="predicted"/>
<comment type="caution">
    <text evidence="1">The sequence shown here is derived from an EMBL/GenBank/DDBJ whole genome shotgun (WGS) entry which is preliminary data.</text>
</comment>